<protein>
    <submittedName>
        <fullName evidence="9">Carbohydrate ABC transporter permease</fullName>
    </submittedName>
</protein>
<dbReference type="InterPro" id="IPR051393">
    <property type="entry name" value="ABC_transporter_permease"/>
</dbReference>
<dbReference type="SUPFAM" id="SSF160964">
    <property type="entry name" value="MalF N-terminal region-like"/>
    <property type="match status" value="1"/>
</dbReference>
<evidence type="ECO:0000256" key="3">
    <source>
        <dbReference type="ARBA" id="ARBA00022475"/>
    </source>
</evidence>
<evidence type="ECO:0000259" key="8">
    <source>
        <dbReference type="PROSITE" id="PS50928"/>
    </source>
</evidence>
<dbReference type="Gene3D" id="1.10.3720.10">
    <property type="entry name" value="MetI-like"/>
    <property type="match status" value="1"/>
</dbReference>
<dbReference type="CDD" id="cd06261">
    <property type="entry name" value="TM_PBP2"/>
    <property type="match status" value="1"/>
</dbReference>
<dbReference type="Proteomes" id="UP001596105">
    <property type="component" value="Unassembled WGS sequence"/>
</dbReference>
<dbReference type="PANTHER" id="PTHR30193:SF1">
    <property type="entry name" value="ABC TRANSPORTER PERMEASE PROTEIN YESP-RELATED"/>
    <property type="match status" value="1"/>
</dbReference>
<dbReference type="PROSITE" id="PS50928">
    <property type="entry name" value="ABC_TM1"/>
    <property type="match status" value="1"/>
</dbReference>
<feature type="transmembrane region" description="Helical" evidence="7">
    <location>
        <begin position="155"/>
        <end position="178"/>
    </location>
</feature>
<organism evidence="9 10">
    <name type="scientific">Cohnella suwonensis</name>
    <dbReference type="NCBI Taxonomy" id="696072"/>
    <lineage>
        <taxon>Bacteria</taxon>
        <taxon>Bacillati</taxon>
        <taxon>Bacillota</taxon>
        <taxon>Bacilli</taxon>
        <taxon>Bacillales</taxon>
        <taxon>Paenibacillaceae</taxon>
        <taxon>Cohnella</taxon>
    </lineage>
</organism>
<evidence type="ECO:0000256" key="4">
    <source>
        <dbReference type="ARBA" id="ARBA00022692"/>
    </source>
</evidence>
<dbReference type="SUPFAM" id="SSF161098">
    <property type="entry name" value="MetI-like"/>
    <property type="match status" value="1"/>
</dbReference>
<feature type="domain" description="ABC transmembrane type-1" evidence="8">
    <location>
        <begin position="69"/>
        <end position="280"/>
    </location>
</feature>
<evidence type="ECO:0000256" key="6">
    <source>
        <dbReference type="ARBA" id="ARBA00023136"/>
    </source>
</evidence>
<evidence type="ECO:0000256" key="2">
    <source>
        <dbReference type="ARBA" id="ARBA00022448"/>
    </source>
</evidence>
<evidence type="ECO:0000256" key="5">
    <source>
        <dbReference type="ARBA" id="ARBA00022989"/>
    </source>
</evidence>
<comment type="subcellular location">
    <subcellularLocation>
        <location evidence="1 7">Cell membrane</location>
        <topology evidence="1 7">Multi-pass membrane protein</topology>
    </subcellularLocation>
</comment>
<keyword evidence="3" id="KW-1003">Cell membrane</keyword>
<dbReference type="EMBL" id="JBHSMH010000042">
    <property type="protein sequence ID" value="MFC5469881.1"/>
    <property type="molecule type" value="Genomic_DNA"/>
</dbReference>
<evidence type="ECO:0000313" key="10">
    <source>
        <dbReference type="Proteomes" id="UP001596105"/>
    </source>
</evidence>
<comment type="caution">
    <text evidence="9">The sequence shown here is derived from an EMBL/GenBank/DDBJ whole genome shotgun (WGS) entry which is preliminary data.</text>
</comment>
<keyword evidence="10" id="KW-1185">Reference proteome</keyword>
<feature type="transmembrane region" description="Helical" evidence="7">
    <location>
        <begin position="12"/>
        <end position="39"/>
    </location>
</feature>
<feature type="transmembrane region" description="Helical" evidence="7">
    <location>
        <begin position="262"/>
        <end position="281"/>
    </location>
</feature>
<reference evidence="10" key="1">
    <citation type="journal article" date="2019" name="Int. J. Syst. Evol. Microbiol.">
        <title>The Global Catalogue of Microorganisms (GCM) 10K type strain sequencing project: providing services to taxonomists for standard genome sequencing and annotation.</title>
        <authorList>
            <consortium name="The Broad Institute Genomics Platform"/>
            <consortium name="The Broad Institute Genome Sequencing Center for Infectious Disease"/>
            <person name="Wu L."/>
            <person name="Ma J."/>
        </authorList>
    </citation>
    <scope>NUCLEOTIDE SEQUENCE [LARGE SCALE GENOMIC DNA]</scope>
    <source>
        <strain evidence="10">CCUG 57113</strain>
    </source>
</reference>
<comment type="similarity">
    <text evidence="7">Belongs to the binding-protein-dependent transport system permease family.</text>
</comment>
<evidence type="ECO:0000256" key="1">
    <source>
        <dbReference type="ARBA" id="ARBA00004651"/>
    </source>
</evidence>
<feature type="transmembrane region" description="Helical" evidence="7">
    <location>
        <begin position="227"/>
        <end position="250"/>
    </location>
</feature>
<feature type="transmembrane region" description="Helical" evidence="7">
    <location>
        <begin position="199"/>
        <end position="221"/>
    </location>
</feature>
<evidence type="ECO:0000256" key="7">
    <source>
        <dbReference type="RuleBase" id="RU363032"/>
    </source>
</evidence>
<dbReference type="InterPro" id="IPR035906">
    <property type="entry name" value="MetI-like_sf"/>
</dbReference>
<evidence type="ECO:0000313" key="9">
    <source>
        <dbReference type="EMBL" id="MFC5469881.1"/>
    </source>
</evidence>
<keyword evidence="6 7" id="KW-0472">Membrane</keyword>
<dbReference type="PANTHER" id="PTHR30193">
    <property type="entry name" value="ABC TRANSPORTER PERMEASE PROTEIN"/>
    <property type="match status" value="1"/>
</dbReference>
<dbReference type="RefSeq" id="WP_209751048.1">
    <property type="nucleotide sequence ID" value="NZ_JBHSMH010000042.1"/>
</dbReference>
<keyword evidence="5 7" id="KW-1133">Transmembrane helix</keyword>
<dbReference type="Pfam" id="PF00528">
    <property type="entry name" value="BPD_transp_1"/>
    <property type="match status" value="1"/>
</dbReference>
<gene>
    <name evidence="9" type="ORF">ACFPPD_14195</name>
</gene>
<feature type="transmembrane region" description="Helical" evidence="7">
    <location>
        <begin position="106"/>
        <end position="127"/>
    </location>
</feature>
<accession>A0ABW0LYR5</accession>
<keyword evidence="2 7" id="KW-0813">Transport</keyword>
<feature type="transmembrane region" description="Helical" evidence="7">
    <location>
        <begin position="73"/>
        <end position="94"/>
    </location>
</feature>
<keyword evidence="4 7" id="KW-0812">Transmembrane</keyword>
<sequence>MKTKTLKQNLAGYLFISPWLVGFVVFMLIPAGWSMYLAFTDYPFLTSPKWTGMDNVHKLIESDTFGKSLRVTFLYAVLSVPLHLVTALLAAMALNTKLRGIGFYRTAFYMPAFVGSSIGVAIMWRMIFSDSGFVNAMLSGLGLGTIKFFNSIDNALFTLVGINAWVLGTAMLIFLAGLQQIPKELYESAKVDGAGTLRRFRAITLPLLTPVFLFNLILGIINAMQVFTAGFVITKGGPAKATYFYVLYLYEEAFKYFRMGYASLLAWVLFFIILLLTLLTLKSSSAWVHYESELKGGKKG</sequence>
<dbReference type="InterPro" id="IPR000515">
    <property type="entry name" value="MetI-like"/>
</dbReference>
<name>A0ABW0LYR5_9BACL</name>
<proteinExistence type="inferred from homology"/>